<organism evidence="1">
    <name type="scientific">Sarcoptes scabiei</name>
    <name type="common">Itch mite</name>
    <name type="synonym">Acarus scabiei</name>
    <dbReference type="NCBI Taxonomy" id="52283"/>
    <lineage>
        <taxon>Eukaryota</taxon>
        <taxon>Metazoa</taxon>
        <taxon>Ecdysozoa</taxon>
        <taxon>Arthropoda</taxon>
        <taxon>Chelicerata</taxon>
        <taxon>Arachnida</taxon>
        <taxon>Acari</taxon>
        <taxon>Acariformes</taxon>
        <taxon>Sarcoptiformes</taxon>
        <taxon>Astigmata</taxon>
        <taxon>Psoroptidia</taxon>
        <taxon>Sarcoptoidea</taxon>
        <taxon>Sarcoptidae</taxon>
        <taxon>Sarcoptinae</taxon>
        <taxon>Sarcoptes</taxon>
    </lineage>
</organism>
<keyword evidence="3" id="KW-1185">Reference proteome</keyword>
<evidence type="ECO:0000313" key="1">
    <source>
        <dbReference type="EMBL" id="KAF7495249.1"/>
    </source>
</evidence>
<evidence type="ECO:0000313" key="2">
    <source>
        <dbReference type="EnsemblMetazoa" id="KAF7495249.1"/>
    </source>
</evidence>
<gene>
    <name evidence="1" type="ORF">SSS_322</name>
</gene>
<accession>A0A834RDI0</accession>
<dbReference type="EMBL" id="WVUK01000049">
    <property type="protein sequence ID" value="KAF7495249.1"/>
    <property type="molecule type" value="Genomic_DNA"/>
</dbReference>
<sequence length="178" mass="21350">MIFNVNMFDLGISLSHVDTWQVIFKHRHRHRTYERKQKFQSSKFSDLHFEHCYKHLDNKNYSSGIEDLKLKYKCLKIMLSPRSSICTEDFLAEYINEPGKINSFNIIKLFEIMMTIDKFRDERISQYIDVYKKTMVQIITLYKNEKIDSFSNNMGGDRMNKQEINTFQDVKSDDQDDC</sequence>
<reference evidence="2" key="3">
    <citation type="submission" date="2022-06" db="UniProtKB">
        <authorList>
            <consortium name="EnsemblMetazoa"/>
        </authorList>
    </citation>
    <scope>IDENTIFICATION</scope>
</reference>
<protein>
    <submittedName>
        <fullName evidence="1 2">Uncharacterized protein</fullName>
    </submittedName>
</protein>
<reference evidence="1" key="2">
    <citation type="submission" date="2020-01" db="EMBL/GenBank/DDBJ databases">
        <authorList>
            <person name="Korhonen P.K.K."/>
            <person name="Guangxu M.G."/>
            <person name="Wang T.W."/>
            <person name="Stroehlein A.J.S."/>
            <person name="Young N.D."/>
            <person name="Ang C.-S.A."/>
            <person name="Fernando D.W.F."/>
            <person name="Lu H.L."/>
            <person name="Taylor S.T."/>
            <person name="Ehtesham M.E.M."/>
            <person name="Najaraj S.H.N."/>
            <person name="Harsha G.H.G."/>
            <person name="Madugundu A.M."/>
            <person name="Renuse S.R."/>
            <person name="Holt D.H."/>
            <person name="Pandey A.P."/>
            <person name="Papenfuss A.P."/>
            <person name="Gasser R.B.G."/>
            <person name="Fischer K.F."/>
        </authorList>
    </citation>
    <scope>NUCLEOTIDE SEQUENCE</scope>
    <source>
        <strain evidence="1">SSS_KF_BRIS2020</strain>
    </source>
</reference>
<reference evidence="3" key="1">
    <citation type="journal article" date="2020" name="PLoS Negl. Trop. Dis.">
        <title>High-quality nuclear genome for Sarcoptes scabiei-A critical resource for a neglected parasite.</title>
        <authorList>
            <person name="Korhonen P.K."/>
            <person name="Gasser R.B."/>
            <person name="Ma G."/>
            <person name="Wang T."/>
            <person name="Stroehlein A.J."/>
            <person name="Young N.D."/>
            <person name="Ang C.S."/>
            <person name="Fernando D.D."/>
            <person name="Lu H.C."/>
            <person name="Taylor S."/>
            <person name="Reynolds S.L."/>
            <person name="Mofiz E."/>
            <person name="Najaraj S.H."/>
            <person name="Gowda H."/>
            <person name="Madugundu A."/>
            <person name="Renuse S."/>
            <person name="Holt D."/>
            <person name="Pandey A."/>
            <person name="Papenfuss A.T."/>
            <person name="Fischer K."/>
        </authorList>
    </citation>
    <scope>NUCLEOTIDE SEQUENCE [LARGE SCALE GENOMIC DNA]</scope>
</reference>
<dbReference type="EnsemblMetazoa" id="SSS_322s_mrna">
    <property type="protein sequence ID" value="KAF7495249.1"/>
    <property type="gene ID" value="SSS_322"/>
</dbReference>
<dbReference type="AlphaFoldDB" id="A0A834RDI0"/>
<proteinExistence type="predicted"/>
<evidence type="ECO:0000313" key="3">
    <source>
        <dbReference type="Proteomes" id="UP000070412"/>
    </source>
</evidence>
<dbReference type="Proteomes" id="UP000070412">
    <property type="component" value="Unassembled WGS sequence"/>
</dbReference>
<name>A0A834RDI0_SARSC</name>